<name>A0A1W5D2D0_9LECA</name>
<keyword evidence="6" id="KW-1185">Reference proteome</keyword>
<accession>A0A1W5D2D0</accession>
<feature type="compositionally biased region" description="Polar residues" evidence="3">
    <location>
        <begin position="711"/>
        <end position="733"/>
    </location>
</feature>
<organism evidence="5 6">
    <name type="scientific">Lasallia pustulata</name>
    <dbReference type="NCBI Taxonomy" id="136370"/>
    <lineage>
        <taxon>Eukaryota</taxon>
        <taxon>Fungi</taxon>
        <taxon>Dikarya</taxon>
        <taxon>Ascomycota</taxon>
        <taxon>Pezizomycotina</taxon>
        <taxon>Lecanoromycetes</taxon>
        <taxon>OSLEUM clade</taxon>
        <taxon>Umbilicariomycetidae</taxon>
        <taxon>Umbilicariales</taxon>
        <taxon>Umbilicariaceae</taxon>
        <taxon>Lasallia</taxon>
    </lineage>
</organism>
<evidence type="ECO:0000256" key="3">
    <source>
        <dbReference type="SAM" id="MobiDB-lite"/>
    </source>
</evidence>
<dbReference type="Proteomes" id="UP000192927">
    <property type="component" value="Unassembled WGS sequence"/>
</dbReference>
<protein>
    <submittedName>
        <fullName evidence="5">Tetratricopeptide-like helical domain</fullName>
    </submittedName>
</protein>
<feature type="domain" description="Homologous-pairing protein 2 winged helix" evidence="4">
    <location>
        <begin position="789"/>
        <end position="829"/>
    </location>
</feature>
<feature type="compositionally biased region" description="Polar residues" evidence="3">
    <location>
        <begin position="463"/>
        <end position="482"/>
    </location>
</feature>
<dbReference type="InterPro" id="IPR010776">
    <property type="entry name" value="Hop2_WH_dom"/>
</dbReference>
<dbReference type="SUPFAM" id="SSF81901">
    <property type="entry name" value="HCP-like"/>
    <property type="match status" value="1"/>
</dbReference>
<dbReference type="SMART" id="SM00671">
    <property type="entry name" value="SEL1"/>
    <property type="match status" value="6"/>
</dbReference>
<keyword evidence="2" id="KW-0175">Coiled coil</keyword>
<dbReference type="Gene3D" id="1.10.10.10">
    <property type="entry name" value="Winged helix-like DNA-binding domain superfamily/Winged helix DNA-binding domain"/>
    <property type="match status" value="1"/>
</dbReference>
<feature type="coiled-coil region" evidence="2">
    <location>
        <begin position="842"/>
        <end position="869"/>
    </location>
</feature>
<feature type="region of interest" description="Disordered" evidence="3">
    <location>
        <begin position="443"/>
        <end position="784"/>
    </location>
</feature>
<feature type="compositionally biased region" description="Polar residues" evidence="3">
    <location>
        <begin position="503"/>
        <end position="514"/>
    </location>
</feature>
<evidence type="ECO:0000313" key="6">
    <source>
        <dbReference type="Proteomes" id="UP000192927"/>
    </source>
</evidence>
<keyword evidence="1" id="KW-0677">Repeat</keyword>
<dbReference type="Gene3D" id="1.25.40.10">
    <property type="entry name" value="Tetratricopeptide repeat domain"/>
    <property type="match status" value="2"/>
</dbReference>
<evidence type="ECO:0000256" key="2">
    <source>
        <dbReference type="SAM" id="Coils"/>
    </source>
</evidence>
<dbReference type="Pfam" id="PF07106">
    <property type="entry name" value="WHD_TBPIP"/>
    <property type="match status" value="1"/>
</dbReference>
<evidence type="ECO:0000259" key="4">
    <source>
        <dbReference type="Pfam" id="PF07106"/>
    </source>
</evidence>
<dbReference type="InterPro" id="IPR036388">
    <property type="entry name" value="WH-like_DNA-bd_sf"/>
</dbReference>
<dbReference type="PANTHER" id="PTHR46430">
    <property type="entry name" value="PROTEIN SKT5-RELATED"/>
    <property type="match status" value="1"/>
</dbReference>
<dbReference type="InterPro" id="IPR011990">
    <property type="entry name" value="TPR-like_helical_dom_sf"/>
</dbReference>
<feature type="compositionally biased region" description="Polar residues" evidence="3">
    <location>
        <begin position="686"/>
        <end position="702"/>
    </location>
</feature>
<dbReference type="InterPro" id="IPR006597">
    <property type="entry name" value="Sel1-like"/>
</dbReference>
<dbReference type="InterPro" id="IPR051726">
    <property type="entry name" value="Chitin_Synth_Reg"/>
</dbReference>
<dbReference type="PANTHER" id="PTHR46430:SF2">
    <property type="entry name" value="CHITIN SYNTHASE REGULATORY FACTOR 4"/>
    <property type="match status" value="1"/>
</dbReference>
<proteinExistence type="predicted"/>
<sequence>MPEVPENIQENLAHLELEANSTNRLSGLQSPAPMKGYGPQENMHLQNHGLYDQPNFSPFPQLRNRPSNVPPSDDEYETILERARLPVLNSNDAEMQLTWAQDALSYVEVAGNEAMRTSENQAPRAQTPRVEHQLRVDAMSVVSFLAEQHHPKAEFIRGMWLEFGKFGLRMDKKEAYWSFMRAAQNGYGRAEYRMGMQFESSNDIAKAIKHYTLGVEAKDSASHYRMGMMMLLGQHGQVQDYERGIQLIRFAAETADENAPQGAFVLGMLQAGELPQVEVPEHFLQLDVNAARINVERAAYLGFPKAQAKMGAAYELCNLGCEFDPVLSMHYNALAARRGEAEAEMAISKWFLCGHEGAFQKNEEMAFTYARRAALNGFPTAEFAMGYFYEVGIYIPADLKEARIWYDKASGHGNKDAAARLDGIARSKTLSKKDHEEVAVAKIKSQYGSQRGKRPQRFGNVTPMPSISDVSGNTSQSNSRQSGAGHRPQSAAPYPMEERPGSQPASIASYSGSDGQRPRPLPGNLLGYNGAQPRPGSAFGINPNLRPISAHGRGSIPPLGSYGGLPGGQVETHRPYPGIENSGAGRGGMMPAQRIIPVGQGLQGYGQPTGALPNQSKAPKPGGDTSQPSSPRLDIGFSAPLDPSGADRKKRLQRSDNPARSVPRPPTTNLGAKGPPDRNAARTPTMPHSQTLPNLRSSSPHHQNGRAGSSEYPSRQESLPAFSNTPLGRTTNRPIPPPKLASTTAAPTPPPASTSSTVNAPNRPPGKGPKTFEEMGVPQGKSDSDCAIDISANLHNKVTKTYAAKALKEMHESNTVAAKSAGKQIVYHVLQDPNDAASPEELVAMDHEIDELREQIASAKASDKTLRSNLASVNATLSTQDLRDSAKALGRERERLLGRLGPLRSGSVKPISQAEKAVVDTAWKEWSENARARKKVCLDVWAYVTDMLPDGKTEAELWEELGLEADE</sequence>
<dbReference type="EMBL" id="FWEW01001418">
    <property type="protein sequence ID" value="SLM37039.1"/>
    <property type="molecule type" value="Genomic_DNA"/>
</dbReference>
<evidence type="ECO:0000313" key="5">
    <source>
        <dbReference type="EMBL" id="SLM37039.1"/>
    </source>
</evidence>
<dbReference type="AlphaFoldDB" id="A0A1W5D2D0"/>
<dbReference type="Pfam" id="PF08238">
    <property type="entry name" value="Sel1"/>
    <property type="match status" value="4"/>
</dbReference>
<reference evidence="6" key="1">
    <citation type="submission" date="2017-03" db="EMBL/GenBank/DDBJ databases">
        <authorList>
            <person name="Sharma R."/>
            <person name="Thines M."/>
        </authorList>
    </citation>
    <scope>NUCLEOTIDE SEQUENCE [LARGE SCALE GENOMIC DNA]</scope>
</reference>
<evidence type="ECO:0000256" key="1">
    <source>
        <dbReference type="ARBA" id="ARBA00022737"/>
    </source>
</evidence>
<feature type="region of interest" description="Disordered" evidence="3">
    <location>
        <begin position="25"/>
        <end position="74"/>
    </location>
</feature>